<dbReference type="Proteomes" id="UP000257067">
    <property type="component" value="Unassembled WGS sequence"/>
</dbReference>
<keyword evidence="1" id="KW-0812">Transmembrane</keyword>
<keyword evidence="3" id="KW-1185">Reference proteome</keyword>
<reference evidence="2 3" key="1">
    <citation type="submission" date="2018-04" db="EMBL/GenBank/DDBJ databases">
        <title>Novel Campyloabacter and Helicobacter Species and Strains.</title>
        <authorList>
            <person name="Mannion A.J."/>
            <person name="Shen Z."/>
            <person name="Fox J.G."/>
        </authorList>
    </citation>
    <scope>NUCLEOTIDE SEQUENCE [LARGE SCALE GENOMIC DNA]</scope>
    <source>
        <strain evidence="2 3">ATCC 700242</strain>
    </source>
</reference>
<keyword evidence="1" id="KW-1133">Transmembrane helix</keyword>
<dbReference type="InterPro" id="IPR027417">
    <property type="entry name" value="P-loop_NTPase"/>
</dbReference>
<evidence type="ECO:0000256" key="1">
    <source>
        <dbReference type="SAM" id="Phobius"/>
    </source>
</evidence>
<feature type="transmembrane region" description="Helical" evidence="1">
    <location>
        <begin position="37"/>
        <end position="56"/>
    </location>
</feature>
<keyword evidence="1" id="KW-0472">Membrane</keyword>
<dbReference type="EMBL" id="NXLU01000008">
    <property type="protein sequence ID" value="RDU68642.1"/>
    <property type="molecule type" value="Genomic_DNA"/>
</dbReference>
<evidence type="ECO:0000313" key="2">
    <source>
        <dbReference type="EMBL" id="RDU68642.1"/>
    </source>
</evidence>
<proteinExistence type="predicted"/>
<organism evidence="2 3">
    <name type="scientific">Helicobacter cholecystus</name>
    <dbReference type="NCBI Taxonomy" id="45498"/>
    <lineage>
        <taxon>Bacteria</taxon>
        <taxon>Pseudomonadati</taxon>
        <taxon>Campylobacterota</taxon>
        <taxon>Epsilonproteobacteria</taxon>
        <taxon>Campylobacterales</taxon>
        <taxon>Helicobacteraceae</taxon>
        <taxon>Helicobacter</taxon>
    </lineage>
</organism>
<dbReference type="AlphaFoldDB" id="A0A3D8ITU8"/>
<accession>A0A3D8ITU8</accession>
<evidence type="ECO:0000313" key="3">
    <source>
        <dbReference type="Proteomes" id="UP000257067"/>
    </source>
</evidence>
<evidence type="ECO:0008006" key="4">
    <source>
        <dbReference type="Google" id="ProtNLM"/>
    </source>
</evidence>
<sequence length="379" mass="44597">MQLNKMIRKNAKTIIKYITQNRFATFANCYFKLPQSYSFFIVGAHGVGLHSLLYYISLCKTKYSKNVYPMPIHILSRRFDLFGHFTSLRFYSKMYPIISQEQIGQWGITFDNKIPGGERWVKTNLTKKAPAIIIVRDPILTLTSVINHEVFTKLHSNLPIHIDQIYMYALEHIEASFSLKKNMQYLNNKISKYCFVDCSDLMGEKTYPTMQKIAEFLDLSISFSESFLCSINSPIQRYFANPIIYQDQELYLSSFPHFFRIMSYPHYTCPNYCNDLGYTYQQPYKSNILPKETLFLFSKEKIVLTSELQTILENYLNGYKSIIEEYEKLKTNSQTIIKLIQKHNHIEQIQALLRDQVSLIPQEILTKWKVYDEFSKIKG</sequence>
<protein>
    <recommendedName>
        <fullName evidence="4">DUF2972 domain-containing protein</fullName>
    </recommendedName>
</protein>
<dbReference type="SUPFAM" id="SSF52540">
    <property type="entry name" value="P-loop containing nucleoside triphosphate hydrolases"/>
    <property type="match status" value="1"/>
</dbReference>
<gene>
    <name evidence="2" type="ORF">CQA62_05940</name>
</gene>
<dbReference type="OrthoDB" id="5322155at2"/>
<comment type="caution">
    <text evidence="2">The sequence shown here is derived from an EMBL/GenBank/DDBJ whole genome shotgun (WGS) entry which is preliminary data.</text>
</comment>
<name>A0A3D8ITU8_9HELI</name>
<dbReference type="RefSeq" id="WP_104724773.1">
    <property type="nucleotide sequence ID" value="NZ_FZNE01000006.1"/>
</dbReference>
<dbReference type="Gene3D" id="3.40.50.300">
    <property type="entry name" value="P-loop containing nucleotide triphosphate hydrolases"/>
    <property type="match status" value="1"/>
</dbReference>